<evidence type="ECO:0000313" key="2">
    <source>
        <dbReference type="EMBL" id="GGX92896.1"/>
    </source>
</evidence>
<dbReference type="InterPro" id="IPR008927">
    <property type="entry name" value="6-PGluconate_DH-like_C_sf"/>
</dbReference>
<dbReference type="Pfam" id="PF02317">
    <property type="entry name" value="Octopine_DH"/>
    <property type="match status" value="1"/>
</dbReference>
<dbReference type="SUPFAM" id="SSF51735">
    <property type="entry name" value="NAD(P)-binding Rossmann-fold domains"/>
    <property type="match status" value="1"/>
</dbReference>
<name>A0ABQ2YS57_9NEIS</name>
<keyword evidence="3" id="KW-1185">Reference proteome</keyword>
<sequence length="377" mass="41272">MMAQLNVVICGGGRTGHLSAVLFKQLPGIRVSLLTNNREVIERHAHAGISALLPEGGTLSAHLDVVSSDPDEALADADVVIITVPAQARPALLHAIAGSLPKHKPVYVGAIPGFCGFDWLAEKALAARPNAVIWGMKDVPHTAYALQPGVSVAMGGAKSTLYVGTHERESGPARQALLAHLQRLYAAPVELLAHYLEITLTPGNPIMHPSVVYGLIGPYAQWHDKPFAEPLCWWTDCPELGAYFLERCDEESQLLCKAVEQRLGVDMSSVLPLKQEIVAAYQEQIRDPRTMLSVLRTNQAYDSIQAPMMKTVDGYVIDKENRAFHEDVAFGLAVLVEMGRRLDLKLSHIEEIFNWNVAYMGGLRSSALDYFPQTWPA</sequence>
<feature type="domain" description="Opine dehydrogenase" evidence="1">
    <location>
        <begin position="193"/>
        <end position="359"/>
    </location>
</feature>
<dbReference type="InterPro" id="IPR013328">
    <property type="entry name" value="6PGD_dom2"/>
</dbReference>
<accession>A0ABQ2YS57</accession>
<comment type="caution">
    <text evidence="2">The sequence shown here is derived from an EMBL/GenBank/DDBJ whole genome shotgun (WGS) entry which is preliminary data.</text>
</comment>
<dbReference type="SUPFAM" id="SSF48179">
    <property type="entry name" value="6-phosphogluconate dehydrogenase C-terminal domain-like"/>
    <property type="match status" value="1"/>
</dbReference>
<protein>
    <recommendedName>
        <fullName evidence="1">Opine dehydrogenase domain-containing protein</fullName>
    </recommendedName>
</protein>
<dbReference type="InterPro" id="IPR036291">
    <property type="entry name" value="NAD(P)-bd_dom_sf"/>
</dbReference>
<dbReference type="Gene3D" id="1.10.1040.10">
    <property type="entry name" value="N-(1-d-carboxylethyl)-l-norvaline Dehydrogenase, domain 2"/>
    <property type="match status" value="1"/>
</dbReference>
<dbReference type="InterPro" id="IPR051729">
    <property type="entry name" value="Opine/Lysopine_DH"/>
</dbReference>
<dbReference type="Gene3D" id="3.40.50.720">
    <property type="entry name" value="NAD(P)-binding Rossmann-like Domain"/>
    <property type="match status" value="1"/>
</dbReference>
<dbReference type="Proteomes" id="UP000600877">
    <property type="component" value="Unassembled WGS sequence"/>
</dbReference>
<dbReference type="EMBL" id="BMYW01000006">
    <property type="protein sequence ID" value="GGX92896.1"/>
    <property type="molecule type" value="Genomic_DNA"/>
</dbReference>
<dbReference type="PANTHER" id="PTHR38015:SF1">
    <property type="entry name" value="OPINE DEHYDROGENASE DOMAIN-CONTAINING PROTEIN"/>
    <property type="match status" value="1"/>
</dbReference>
<evidence type="ECO:0000313" key="3">
    <source>
        <dbReference type="Proteomes" id="UP000600877"/>
    </source>
</evidence>
<dbReference type="InterPro" id="IPR003421">
    <property type="entry name" value="Opine_DH"/>
</dbReference>
<proteinExistence type="predicted"/>
<reference evidence="3" key="1">
    <citation type="journal article" date="2019" name="Int. J. Syst. Evol. Microbiol.">
        <title>The Global Catalogue of Microorganisms (GCM) 10K type strain sequencing project: providing services to taxonomists for standard genome sequencing and annotation.</title>
        <authorList>
            <consortium name="The Broad Institute Genomics Platform"/>
            <consortium name="The Broad Institute Genome Sequencing Center for Infectious Disease"/>
            <person name="Wu L."/>
            <person name="Ma J."/>
        </authorList>
    </citation>
    <scope>NUCLEOTIDE SEQUENCE [LARGE SCALE GENOMIC DNA]</scope>
    <source>
        <strain evidence="3">KCTC 32041</strain>
    </source>
</reference>
<evidence type="ECO:0000259" key="1">
    <source>
        <dbReference type="Pfam" id="PF02317"/>
    </source>
</evidence>
<gene>
    <name evidence="2" type="ORF">GCM10011290_20950</name>
</gene>
<organism evidence="2 3">
    <name type="scientific">Vogesella alkaliphila</name>
    <dbReference type="NCBI Taxonomy" id="1193621"/>
    <lineage>
        <taxon>Bacteria</taxon>
        <taxon>Pseudomonadati</taxon>
        <taxon>Pseudomonadota</taxon>
        <taxon>Betaproteobacteria</taxon>
        <taxon>Neisseriales</taxon>
        <taxon>Chromobacteriaceae</taxon>
        <taxon>Vogesella</taxon>
    </lineage>
</organism>
<dbReference type="PANTHER" id="PTHR38015">
    <property type="entry name" value="BLR6086 PROTEIN"/>
    <property type="match status" value="1"/>
</dbReference>
<dbReference type="RefSeq" id="WP_229800335.1">
    <property type="nucleotide sequence ID" value="NZ_BMYW01000006.1"/>
</dbReference>